<accession>A0ABU8W460</accession>
<evidence type="ECO:0000259" key="6">
    <source>
        <dbReference type="Pfam" id="PF02656"/>
    </source>
</evidence>
<dbReference type="EMBL" id="JBBKZV010000017">
    <property type="protein sequence ID" value="MEJ8824851.1"/>
    <property type="molecule type" value="Genomic_DNA"/>
</dbReference>
<protein>
    <submittedName>
        <fullName evidence="7">DUF202 domain-containing protein</fullName>
    </submittedName>
</protein>
<evidence type="ECO:0000313" key="7">
    <source>
        <dbReference type="EMBL" id="MEJ8824851.1"/>
    </source>
</evidence>
<evidence type="ECO:0000256" key="1">
    <source>
        <dbReference type="ARBA" id="ARBA00004127"/>
    </source>
</evidence>
<feature type="transmembrane region" description="Helical" evidence="5">
    <location>
        <begin position="7"/>
        <end position="28"/>
    </location>
</feature>
<organism evidence="7 8">
    <name type="scientific">Variovorax humicola</name>
    <dbReference type="NCBI Taxonomy" id="1769758"/>
    <lineage>
        <taxon>Bacteria</taxon>
        <taxon>Pseudomonadati</taxon>
        <taxon>Pseudomonadota</taxon>
        <taxon>Betaproteobacteria</taxon>
        <taxon>Burkholderiales</taxon>
        <taxon>Comamonadaceae</taxon>
        <taxon>Variovorax</taxon>
    </lineage>
</organism>
<dbReference type="Proteomes" id="UP001363010">
    <property type="component" value="Unassembled WGS sequence"/>
</dbReference>
<evidence type="ECO:0000313" key="8">
    <source>
        <dbReference type="Proteomes" id="UP001363010"/>
    </source>
</evidence>
<comment type="caution">
    <text evidence="7">The sequence shown here is derived from an EMBL/GenBank/DDBJ whole genome shotgun (WGS) entry which is preliminary data.</text>
</comment>
<proteinExistence type="predicted"/>
<evidence type="ECO:0000256" key="5">
    <source>
        <dbReference type="SAM" id="Phobius"/>
    </source>
</evidence>
<feature type="domain" description="DUF202" evidence="6">
    <location>
        <begin position="1"/>
        <end position="29"/>
    </location>
</feature>
<gene>
    <name evidence="7" type="ORF">WKW80_22940</name>
</gene>
<dbReference type="Pfam" id="PF02656">
    <property type="entry name" value="DUF202"/>
    <property type="match status" value="1"/>
</dbReference>
<dbReference type="RefSeq" id="WP_340365876.1">
    <property type="nucleotide sequence ID" value="NZ_JBBKZV010000017.1"/>
</dbReference>
<reference evidence="7 8" key="1">
    <citation type="submission" date="2024-03" db="EMBL/GenBank/DDBJ databases">
        <title>Novel species of the genus Variovorax.</title>
        <authorList>
            <person name="Liu Q."/>
            <person name="Xin Y.-H."/>
        </authorList>
    </citation>
    <scope>NUCLEOTIDE SEQUENCE [LARGE SCALE GENOMIC DNA]</scope>
    <source>
        <strain evidence="7 8">KACC 18501</strain>
    </source>
</reference>
<keyword evidence="8" id="KW-1185">Reference proteome</keyword>
<evidence type="ECO:0000256" key="3">
    <source>
        <dbReference type="ARBA" id="ARBA00022989"/>
    </source>
</evidence>
<keyword evidence="4 5" id="KW-0472">Membrane</keyword>
<sequence length="50" mass="5410">MAADRSLMAWVRTGLSMISFGFTIYMVIEGFAQQGGQLHAPTRRATSGCS</sequence>
<dbReference type="InterPro" id="IPR003807">
    <property type="entry name" value="DUF202"/>
</dbReference>
<name>A0ABU8W460_9BURK</name>
<keyword evidence="3 5" id="KW-1133">Transmembrane helix</keyword>
<comment type="subcellular location">
    <subcellularLocation>
        <location evidence="1">Endomembrane system</location>
        <topology evidence="1">Multi-pass membrane protein</topology>
    </subcellularLocation>
</comment>
<evidence type="ECO:0000256" key="2">
    <source>
        <dbReference type="ARBA" id="ARBA00022692"/>
    </source>
</evidence>
<evidence type="ECO:0000256" key="4">
    <source>
        <dbReference type="ARBA" id="ARBA00023136"/>
    </source>
</evidence>
<keyword evidence="2 5" id="KW-0812">Transmembrane</keyword>